<evidence type="ECO:0000256" key="1">
    <source>
        <dbReference type="ARBA" id="ARBA00022737"/>
    </source>
</evidence>
<feature type="compositionally biased region" description="Polar residues" evidence="4">
    <location>
        <begin position="75"/>
        <end position="98"/>
    </location>
</feature>
<dbReference type="SUPFAM" id="SSF54928">
    <property type="entry name" value="RNA-binding domain, RBD"/>
    <property type="match status" value="2"/>
</dbReference>
<evidence type="ECO:0000256" key="2">
    <source>
        <dbReference type="ARBA" id="ARBA00022884"/>
    </source>
</evidence>
<proteinExistence type="predicted"/>
<feature type="compositionally biased region" description="Polar residues" evidence="4">
    <location>
        <begin position="29"/>
        <end position="40"/>
    </location>
</feature>
<dbReference type="AlphaFoldDB" id="A0AAV0FG33"/>
<dbReference type="InterPro" id="IPR000504">
    <property type="entry name" value="RRM_dom"/>
</dbReference>
<dbReference type="PROSITE" id="PS50020">
    <property type="entry name" value="WW_DOMAIN_2"/>
    <property type="match status" value="1"/>
</dbReference>
<accession>A0AAV0FG33</accession>
<dbReference type="CDD" id="cd00201">
    <property type="entry name" value="WW"/>
    <property type="match status" value="1"/>
</dbReference>
<dbReference type="SMART" id="SM00360">
    <property type="entry name" value="RRM"/>
    <property type="match status" value="2"/>
</dbReference>
<dbReference type="InterPro" id="IPR012677">
    <property type="entry name" value="Nucleotide-bd_a/b_plait_sf"/>
</dbReference>
<dbReference type="PROSITE" id="PS50102">
    <property type="entry name" value="RRM"/>
    <property type="match status" value="2"/>
</dbReference>
<keyword evidence="1" id="KW-0677">Repeat</keyword>
<dbReference type="EMBL" id="CAMAPF010000982">
    <property type="protein sequence ID" value="CAH9134606.1"/>
    <property type="molecule type" value="Genomic_DNA"/>
</dbReference>
<feature type="domain" description="RRM" evidence="6">
    <location>
        <begin position="123"/>
        <end position="204"/>
    </location>
</feature>
<dbReference type="Pfam" id="PF00076">
    <property type="entry name" value="RRM_1"/>
    <property type="match status" value="2"/>
</dbReference>
<dbReference type="GO" id="GO:0003723">
    <property type="term" value="F:RNA binding"/>
    <property type="evidence" value="ECO:0007669"/>
    <property type="project" value="UniProtKB-UniRule"/>
</dbReference>
<reference evidence="7" key="1">
    <citation type="submission" date="2022-07" db="EMBL/GenBank/DDBJ databases">
        <authorList>
            <person name="Macas J."/>
            <person name="Novak P."/>
            <person name="Neumann P."/>
        </authorList>
    </citation>
    <scope>NUCLEOTIDE SEQUENCE</scope>
</reference>
<comment type="caution">
    <text evidence="7">The sequence shown here is derived from an EMBL/GenBank/DDBJ whole genome shotgun (WGS) entry which is preliminary data.</text>
</comment>
<dbReference type="Proteomes" id="UP001152523">
    <property type="component" value="Unassembled WGS sequence"/>
</dbReference>
<gene>
    <name evidence="7" type="ORF">CEPIT_LOCUS33859</name>
</gene>
<dbReference type="SMART" id="SM00456">
    <property type="entry name" value="WW"/>
    <property type="match status" value="1"/>
</dbReference>
<feature type="compositionally biased region" description="Basic and acidic residues" evidence="4">
    <location>
        <begin position="1"/>
        <end position="21"/>
    </location>
</feature>
<organism evidence="7 8">
    <name type="scientific">Cuscuta epithymum</name>
    <dbReference type="NCBI Taxonomy" id="186058"/>
    <lineage>
        <taxon>Eukaryota</taxon>
        <taxon>Viridiplantae</taxon>
        <taxon>Streptophyta</taxon>
        <taxon>Embryophyta</taxon>
        <taxon>Tracheophyta</taxon>
        <taxon>Spermatophyta</taxon>
        <taxon>Magnoliopsida</taxon>
        <taxon>eudicotyledons</taxon>
        <taxon>Gunneridae</taxon>
        <taxon>Pentapetalae</taxon>
        <taxon>asterids</taxon>
        <taxon>lamiids</taxon>
        <taxon>Solanales</taxon>
        <taxon>Convolvulaceae</taxon>
        <taxon>Cuscuteae</taxon>
        <taxon>Cuscuta</taxon>
        <taxon>Cuscuta subgen. Cuscuta</taxon>
    </lineage>
</organism>
<feature type="domain" description="RRM" evidence="6">
    <location>
        <begin position="217"/>
        <end position="299"/>
    </location>
</feature>
<sequence length="459" mass="51599">MDSRSNGELPGDHPDFHRDSHTAAPSGHSCESITQSNGSTGRKFPGDAHHHHRQRCYQQPHEHQNSYSDNHHHQNPNVEPNNSVNGAASRNFSHSPHTSGRKRPLPHSQPPPFSDGLEGGGFVKLYVGGVPRTATEEDIRHIFGEYGHIVEVILLKDKKTDHKQVSCFVKFRTLDDADRAIVALHDRHTIPGAHCPLRVRYAEGERERLGSFGEHIHKLYVGGMNRQTSKREIDEVFSRYGIIESIFLVRDRDDQKQSRGFAFVQFSRRDMAVAAISALHGTYTMRGCDHPLIVRFADPRKPRLGDSRAASCINEPFGGHMPPNSMSPKQSPIVGNTQQTVMNFYAVPEQAFPSTTSSANKSPSDADCEWSEHICPDGYPYYYNCMTCESRWEKPENYARYEKQLEMLEDQQIAQPTTGEGVEMDVQRQPSTKELWKLSLSTENAANMQASPAVSPAYV</sequence>
<evidence type="ECO:0000259" key="6">
    <source>
        <dbReference type="PROSITE" id="PS50102"/>
    </source>
</evidence>
<feature type="compositionally biased region" description="Basic and acidic residues" evidence="4">
    <location>
        <begin position="60"/>
        <end position="72"/>
    </location>
</feature>
<dbReference type="InterPro" id="IPR003954">
    <property type="entry name" value="RRM_euk-type"/>
</dbReference>
<evidence type="ECO:0000313" key="8">
    <source>
        <dbReference type="Proteomes" id="UP001152523"/>
    </source>
</evidence>
<evidence type="ECO:0000256" key="4">
    <source>
        <dbReference type="SAM" id="MobiDB-lite"/>
    </source>
</evidence>
<dbReference type="InterPro" id="IPR035979">
    <property type="entry name" value="RBD_domain_sf"/>
</dbReference>
<feature type="region of interest" description="Disordered" evidence="4">
    <location>
        <begin position="1"/>
        <end position="117"/>
    </location>
</feature>
<dbReference type="Gene3D" id="3.30.70.330">
    <property type="match status" value="2"/>
</dbReference>
<dbReference type="PROSITE" id="PS01159">
    <property type="entry name" value="WW_DOMAIN_1"/>
    <property type="match status" value="1"/>
</dbReference>
<evidence type="ECO:0000259" key="5">
    <source>
        <dbReference type="PROSITE" id="PS50020"/>
    </source>
</evidence>
<dbReference type="Gene3D" id="2.20.70.10">
    <property type="match status" value="1"/>
</dbReference>
<dbReference type="SUPFAM" id="SSF51045">
    <property type="entry name" value="WW domain"/>
    <property type="match status" value="1"/>
</dbReference>
<protein>
    <recommendedName>
        <fullName evidence="9">Flowering time control protein FCA</fullName>
    </recommendedName>
</protein>
<keyword evidence="2 3" id="KW-0694">RNA-binding</keyword>
<dbReference type="Pfam" id="PF00397">
    <property type="entry name" value="WW"/>
    <property type="match status" value="1"/>
</dbReference>
<dbReference type="PANTHER" id="PTHR24012">
    <property type="entry name" value="RNA BINDING PROTEIN"/>
    <property type="match status" value="1"/>
</dbReference>
<name>A0AAV0FG33_9ASTE</name>
<evidence type="ECO:0000256" key="3">
    <source>
        <dbReference type="PROSITE-ProRule" id="PRU00176"/>
    </source>
</evidence>
<evidence type="ECO:0000313" key="7">
    <source>
        <dbReference type="EMBL" id="CAH9134606.1"/>
    </source>
</evidence>
<keyword evidence="8" id="KW-1185">Reference proteome</keyword>
<evidence type="ECO:0008006" key="9">
    <source>
        <dbReference type="Google" id="ProtNLM"/>
    </source>
</evidence>
<dbReference type="InterPro" id="IPR001202">
    <property type="entry name" value="WW_dom"/>
</dbReference>
<feature type="domain" description="WW" evidence="5">
    <location>
        <begin position="364"/>
        <end position="397"/>
    </location>
</feature>
<dbReference type="SMART" id="SM00361">
    <property type="entry name" value="RRM_1"/>
    <property type="match status" value="2"/>
</dbReference>
<dbReference type="InterPro" id="IPR036020">
    <property type="entry name" value="WW_dom_sf"/>
</dbReference>